<dbReference type="SMART" id="SM00450">
    <property type="entry name" value="RHOD"/>
    <property type="match status" value="2"/>
</dbReference>
<reference evidence="3 4" key="1">
    <citation type="journal article" date="2018" name="Sci. Rep.">
        <title>Raphidocelis subcapitata (=Pseudokirchneriella subcapitata) provides an insight into genome evolution and environmental adaptations in the Sphaeropleales.</title>
        <authorList>
            <person name="Suzuki S."/>
            <person name="Yamaguchi H."/>
            <person name="Nakajima N."/>
            <person name="Kawachi M."/>
        </authorList>
    </citation>
    <scope>NUCLEOTIDE SEQUENCE [LARGE SCALE GENOMIC DNA]</scope>
    <source>
        <strain evidence="3 4">NIES-35</strain>
    </source>
</reference>
<proteinExistence type="predicted"/>
<dbReference type="Proteomes" id="UP000247498">
    <property type="component" value="Unassembled WGS sequence"/>
</dbReference>
<feature type="domain" description="Rhodanese" evidence="2">
    <location>
        <begin position="279"/>
        <end position="377"/>
    </location>
</feature>
<dbReference type="EMBL" id="BDRX01000011">
    <property type="protein sequence ID" value="GBF89546.1"/>
    <property type="molecule type" value="Genomic_DNA"/>
</dbReference>
<comment type="caution">
    <text evidence="3">The sequence shown here is derived from an EMBL/GenBank/DDBJ whole genome shotgun (WGS) entry which is preliminary data.</text>
</comment>
<feature type="domain" description="Rhodanese" evidence="2">
    <location>
        <begin position="147"/>
        <end position="214"/>
    </location>
</feature>
<dbReference type="PANTHER" id="PTHR44086">
    <property type="entry name" value="THIOSULFATE SULFURTRANSFERASE RDL2, MITOCHONDRIAL-RELATED"/>
    <property type="match status" value="1"/>
</dbReference>
<dbReference type="AlphaFoldDB" id="A0A2V0NPL1"/>
<dbReference type="PANTHER" id="PTHR44086:SF10">
    <property type="entry name" value="THIOSULFATE SULFURTRANSFERASE_RHODANESE-LIKE DOMAIN-CONTAINING PROTEIN 3"/>
    <property type="match status" value="1"/>
</dbReference>
<feature type="region of interest" description="Disordered" evidence="1">
    <location>
        <begin position="233"/>
        <end position="273"/>
    </location>
</feature>
<protein>
    <recommendedName>
        <fullName evidence="2">Rhodanese domain-containing protein</fullName>
    </recommendedName>
</protein>
<dbReference type="OrthoDB" id="566238at2759"/>
<organism evidence="3 4">
    <name type="scientific">Raphidocelis subcapitata</name>
    <dbReference type="NCBI Taxonomy" id="307507"/>
    <lineage>
        <taxon>Eukaryota</taxon>
        <taxon>Viridiplantae</taxon>
        <taxon>Chlorophyta</taxon>
        <taxon>core chlorophytes</taxon>
        <taxon>Chlorophyceae</taxon>
        <taxon>CS clade</taxon>
        <taxon>Sphaeropleales</taxon>
        <taxon>Selenastraceae</taxon>
        <taxon>Raphidocelis</taxon>
    </lineage>
</organism>
<dbReference type="PROSITE" id="PS50206">
    <property type="entry name" value="RHODANESE_3"/>
    <property type="match status" value="2"/>
</dbReference>
<dbReference type="GO" id="GO:0005739">
    <property type="term" value="C:mitochondrion"/>
    <property type="evidence" value="ECO:0007669"/>
    <property type="project" value="TreeGrafter"/>
</dbReference>
<dbReference type="InterPro" id="IPR036873">
    <property type="entry name" value="Rhodanese-like_dom_sf"/>
</dbReference>
<feature type="compositionally biased region" description="Pro residues" evidence="1">
    <location>
        <begin position="236"/>
        <end position="249"/>
    </location>
</feature>
<name>A0A2V0NPL1_9CHLO</name>
<dbReference type="Pfam" id="PF00581">
    <property type="entry name" value="Rhodanese"/>
    <property type="match status" value="1"/>
</dbReference>
<dbReference type="InParanoid" id="A0A2V0NPL1"/>
<accession>A0A2V0NPL1</accession>
<keyword evidence="4" id="KW-1185">Reference proteome</keyword>
<evidence type="ECO:0000313" key="3">
    <source>
        <dbReference type="EMBL" id="GBF89546.1"/>
    </source>
</evidence>
<feature type="compositionally biased region" description="Low complexity" evidence="1">
    <location>
        <begin position="250"/>
        <end position="273"/>
    </location>
</feature>
<dbReference type="GO" id="GO:0004792">
    <property type="term" value="F:thiosulfate-cyanide sulfurtransferase activity"/>
    <property type="evidence" value="ECO:0007669"/>
    <property type="project" value="TreeGrafter"/>
</dbReference>
<dbReference type="Gene3D" id="3.40.250.10">
    <property type="entry name" value="Rhodanese-like domain"/>
    <property type="match status" value="1"/>
</dbReference>
<dbReference type="SUPFAM" id="SSF52821">
    <property type="entry name" value="Rhodanese/Cell cycle control phosphatase"/>
    <property type="match status" value="2"/>
</dbReference>
<sequence length="425" mass="41707">MLRQLVGGPLVTAAVLATALGVSFARRRDEKRRRAAAAAAAAASLRASVAGVPGGAEAAAGDGGKYFAVLSAEALKLLVATQPLPRVLFDLRPLDAAAADPLPPELAAAAVAVAEPRVASVLTQPAAWAAAASASAAAAATAGAALPGAAAAAAAAAAAGGPPTPHHLVVFLDAADEGRARRAARVAAAMGFQRTAVVSGGLEGYRSAAAAGSGGGGVSTGTVGRDALAALLGRLPLPPPPPPPPPAGAPAPAAAAADADATGSADDSGDAAGAGWGWQLQRVSALDVRRHDERALYGAVPGTLHVPADELPSALALPPAEWARRYHSDRPPASAPLALLSRTAGRAFFAAQVAADAGFARPLVLRGGTYGWRADGVKAYASYQPWEAPPEPEALPPEGLDPSEALVELLDLGLATGGVAGAAAA</sequence>
<dbReference type="STRING" id="307507.A0A2V0NPL1"/>
<evidence type="ECO:0000256" key="1">
    <source>
        <dbReference type="SAM" id="MobiDB-lite"/>
    </source>
</evidence>
<evidence type="ECO:0000259" key="2">
    <source>
        <dbReference type="PROSITE" id="PS50206"/>
    </source>
</evidence>
<gene>
    <name evidence="3" type="ORF">Rsub_02264</name>
</gene>
<dbReference type="InterPro" id="IPR001763">
    <property type="entry name" value="Rhodanese-like_dom"/>
</dbReference>
<evidence type="ECO:0000313" key="4">
    <source>
        <dbReference type="Proteomes" id="UP000247498"/>
    </source>
</evidence>